<sequence length="150" mass="17358">TSYARVKLLSLIKKAGWKNVYYIDTDCLFVNQKGYDRLESEIKEGALGKLKYVGVTDKLIVFGNKDYVFGSLKKCKGISFNAVQIDDNTYYQEYWSTFRSILRQKDKNKYIVKVVEKELKRKYKKGEVTKSGIVKPLTFPLSEPSLFQSP</sequence>
<name>X1UFF9_9ZZZZ</name>
<dbReference type="InterPro" id="IPR043502">
    <property type="entry name" value="DNA/RNA_pol_sf"/>
</dbReference>
<reference evidence="1" key="1">
    <citation type="journal article" date="2014" name="Front. Microbiol.">
        <title>High frequency of phylogenetically diverse reductive dehalogenase-homologous genes in deep subseafloor sedimentary metagenomes.</title>
        <authorList>
            <person name="Kawai M."/>
            <person name="Futagami T."/>
            <person name="Toyoda A."/>
            <person name="Takaki Y."/>
            <person name="Nishi S."/>
            <person name="Hori S."/>
            <person name="Arai W."/>
            <person name="Tsubouchi T."/>
            <person name="Morono Y."/>
            <person name="Uchiyama I."/>
            <person name="Ito T."/>
            <person name="Fujiyama A."/>
            <person name="Inagaki F."/>
            <person name="Takami H."/>
        </authorList>
    </citation>
    <scope>NUCLEOTIDE SEQUENCE</scope>
    <source>
        <strain evidence="1">Expedition CK06-06</strain>
    </source>
</reference>
<proteinExistence type="predicted"/>
<dbReference type="AlphaFoldDB" id="X1UFF9"/>
<dbReference type="InterPro" id="IPR023211">
    <property type="entry name" value="DNA_pol_palm_dom_sf"/>
</dbReference>
<dbReference type="SUPFAM" id="SSF56672">
    <property type="entry name" value="DNA/RNA polymerases"/>
    <property type="match status" value="1"/>
</dbReference>
<evidence type="ECO:0000313" key="1">
    <source>
        <dbReference type="EMBL" id="GAI98595.1"/>
    </source>
</evidence>
<protein>
    <submittedName>
        <fullName evidence="1">Uncharacterized protein</fullName>
    </submittedName>
</protein>
<feature type="non-terminal residue" evidence="1">
    <location>
        <position position="1"/>
    </location>
</feature>
<dbReference type="EMBL" id="BARW01021031">
    <property type="protein sequence ID" value="GAI98595.1"/>
    <property type="molecule type" value="Genomic_DNA"/>
</dbReference>
<organism evidence="1">
    <name type="scientific">marine sediment metagenome</name>
    <dbReference type="NCBI Taxonomy" id="412755"/>
    <lineage>
        <taxon>unclassified sequences</taxon>
        <taxon>metagenomes</taxon>
        <taxon>ecological metagenomes</taxon>
    </lineage>
</organism>
<comment type="caution">
    <text evidence="1">The sequence shown here is derived from an EMBL/GenBank/DDBJ whole genome shotgun (WGS) entry which is preliminary data.</text>
</comment>
<accession>X1UFF9</accession>
<dbReference type="Gene3D" id="3.90.1600.10">
    <property type="entry name" value="Palm domain of DNA polymerase"/>
    <property type="match status" value="1"/>
</dbReference>
<gene>
    <name evidence="1" type="ORF">S12H4_35414</name>
</gene>